<gene>
    <name evidence="4" type="ORF">CVT26_003091</name>
</gene>
<protein>
    <recommendedName>
        <fullName evidence="3">DUF6533 domain-containing protein</fullName>
    </recommendedName>
</protein>
<keyword evidence="2" id="KW-0812">Transmembrane</keyword>
<keyword evidence="5" id="KW-1185">Reference proteome</keyword>
<feature type="domain" description="DUF6533" evidence="3">
    <location>
        <begin position="30"/>
        <end position="83"/>
    </location>
</feature>
<dbReference type="Proteomes" id="UP000284706">
    <property type="component" value="Unassembled WGS sequence"/>
</dbReference>
<proteinExistence type="predicted"/>
<feature type="transmembrane region" description="Helical" evidence="2">
    <location>
        <begin position="20"/>
        <end position="38"/>
    </location>
</feature>
<evidence type="ECO:0000313" key="4">
    <source>
        <dbReference type="EMBL" id="PPQ98029.1"/>
    </source>
</evidence>
<dbReference type="InParanoid" id="A0A409Y4V9"/>
<dbReference type="Pfam" id="PF20151">
    <property type="entry name" value="DUF6533"/>
    <property type="match status" value="1"/>
</dbReference>
<dbReference type="AlphaFoldDB" id="A0A409Y4V9"/>
<dbReference type="InterPro" id="IPR045340">
    <property type="entry name" value="DUF6533"/>
</dbReference>
<keyword evidence="2" id="KW-1133">Transmembrane helix</keyword>
<feature type="transmembrane region" description="Helical" evidence="2">
    <location>
        <begin position="164"/>
        <end position="180"/>
    </location>
</feature>
<evidence type="ECO:0000256" key="2">
    <source>
        <dbReference type="SAM" id="Phobius"/>
    </source>
</evidence>
<sequence length="542" mass="60635">MTILDEETIRLMNQTQLVNFHNACTLLAPVAALVFLLWDTIITFGEEVEYIWPPEYFSELYFSQHKGSPTKWVFIFTRYFGLMAQASVLLSHPCIKDSDIAKTCVSQTARQSEPFIELWNVLHRSLSDDIRDSGDIRWHSDGVCPIISYASRSAPAILSQNRHVIMYHIFSLFQTVYALYTQDRRIAFSMIALLVAEIGSMPGAIKLTMPTDPGPLCMKPVRAREIVLFGVSALLPQLIVVGLTVIKFFAGLRAGWGKIPIVSMLVRDDIILVTFIVVWVVLCTSLNSVNTVYGYIGYTANSIPYDFYHYRWLISFIPSVVSPFSLFIFPYFVSFLTPSTHLHLKGCRVVINMQRLAKEKKRAFGQRGSASTSSPQLTSCIFDTTPFPRSEGDVISSYSPGSQSRKTRPRDSRTLPSPIESQASTSEDIKAVLRNQNRDRRLRGAEIITTPNLTIDPTKHGHSNSYSYPSYGKTPAQTLYPQTSLKSISSSTLQPTSSISHSRVQLEAPSLPPLPLASPLKPNPPLNSTVAVARMQILIRSQ</sequence>
<organism evidence="4 5">
    <name type="scientific">Gymnopilus dilepis</name>
    <dbReference type="NCBI Taxonomy" id="231916"/>
    <lineage>
        <taxon>Eukaryota</taxon>
        <taxon>Fungi</taxon>
        <taxon>Dikarya</taxon>
        <taxon>Basidiomycota</taxon>
        <taxon>Agaricomycotina</taxon>
        <taxon>Agaricomycetes</taxon>
        <taxon>Agaricomycetidae</taxon>
        <taxon>Agaricales</taxon>
        <taxon>Agaricineae</taxon>
        <taxon>Hymenogastraceae</taxon>
        <taxon>Gymnopilus</taxon>
    </lineage>
</organism>
<comment type="caution">
    <text evidence="4">The sequence shown here is derived from an EMBL/GenBank/DDBJ whole genome shotgun (WGS) entry which is preliminary data.</text>
</comment>
<feature type="region of interest" description="Disordered" evidence="1">
    <location>
        <begin position="391"/>
        <end position="429"/>
    </location>
</feature>
<reference evidence="4 5" key="1">
    <citation type="journal article" date="2018" name="Evol. Lett.">
        <title>Horizontal gene cluster transfer increased hallucinogenic mushroom diversity.</title>
        <authorList>
            <person name="Reynolds H.T."/>
            <person name="Vijayakumar V."/>
            <person name="Gluck-Thaler E."/>
            <person name="Korotkin H.B."/>
            <person name="Matheny P.B."/>
            <person name="Slot J.C."/>
        </authorList>
    </citation>
    <scope>NUCLEOTIDE SEQUENCE [LARGE SCALE GENOMIC DNA]</scope>
    <source>
        <strain evidence="4 5">SRW20</strain>
    </source>
</reference>
<dbReference type="OrthoDB" id="3066463at2759"/>
<feature type="transmembrane region" description="Helical" evidence="2">
    <location>
        <begin position="270"/>
        <end position="298"/>
    </location>
</feature>
<evidence type="ECO:0000256" key="1">
    <source>
        <dbReference type="SAM" id="MobiDB-lite"/>
    </source>
</evidence>
<feature type="transmembrane region" description="Helical" evidence="2">
    <location>
        <begin position="310"/>
        <end position="333"/>
    </location>
</feature>
<evidence type="ECO:0000313" key="5">
    <source>
        <dbReference type="Proteomes" id="UP000284706"/>
    </source>
</evidence>
<keyword evidence="2" id="KW-0472">Membrane</keyword>
<evidence type="ECO:0000259" key="3">
    <source>
        <dbReference type="Pfam" id="PF20151"/>
    </source>
</evidence>
<accession>A0A409Y4V9</accession>
<dbReference type="STRING" id="231916.A0A409Y4V9"/>
<dbReference type="EMBL" id="NHYE01001153">
    <property type="protein sequence ID" value="PPQ98029.1"/>
    <property type="molecule type" value="Genomic_DNA"/>
</dbReference>
<feature type="transmembrane region" description="Helical" evidence="2">
    <location>
        <begin position="226"/>
        <end position="250"/>
    </location>
</feature>
<name>A0A409Y4V9_9AGAR</name>